<keyword evidence="7" id="KW-1185">Reference proteome</keyword>
<evidence type="ECO:0000256" key="1">
    <source>
        <dbReference type="ARBA" id="ARBA00004127"/>
    </source>
</evidence>
<dbReference type="GO" id="GO:0012505">
    <property type="term" value="C:endomembrane system"/>
    <property type="evidence" value="ECO:0007669"/>
    <property type="project" value="UniProtKB-SubCell"/>
</dbReference>
<dbReference type="InterPro" id="IPR051115">
    <property type="entry name" value="LAPTM_transporter"/>
</dbReference>
<dbReference type="PANTHER" id="PTHR12479:SF10">
    <property type="entry name" value="LYSOSOMAL-ASSOCIATED TRANSMEMBRANE PROTEIN"/>
    <property type="match status" value="1"/>
</dbReference>
<dbReference type="AlphaFoldDB" id="A0A914VFH5"/>
<feature type="transmembrane region" description="Helical" evidence="5">
    <location>
        <begin position="62"/>
        <end position="83"/>
    </location>
</feature>
<feature type="transmembrane region" description="Helical" evidence="5">
    <location>
        <begin position="134"/>
        <end position="155"/>
    </location>
</feature>
<sequence length="197" mass="22339">MIRVQPPFDPNEQNYLCCCNYHIMTGAKSLASFYTVVTIFIAICFIPWLYEKQQSSASASCLVVYLCFLLLAIATLGCLWYGLVKERERFLIPMLIFSIICFIPIVVIMVLRILSTISMSVGFEEALIIDITSVIYGICAVLLQYWFFAIFGNAYSHIKHKSRSPTGGNKYIQQLEQVYIAVPKENPEPLPDDAIEP</sequence>
<evidence type="ECO:0000313" key="7">
    <source>
        <dbReference type="Proteomes" id="UP000887566"/>
    </source>
</evidence>
<reference evidence="8" key="1">
    <citation type="submission" date="2022-11" db="UniProtKB">
        <authorList>
            <consortium name="WormBaseParasite"/>
        </authorList>
    </citation>
    <scope>IDENTIFICATION</scope>
</reference>
<keyword evidence="2 5" id="KW-0812">Transmembrane</keyword>
<evidence type="ECO:0000313" key="8">
    <source>
        <dbReference type="WBParaSite" id="PSAMB.scaffold188size67258.g3050.t1"/>
    </source>
</evidence>
<feature type="transmembrane region" description="Helical" evidence="5">
    <location>
        <begin position="90"/>
        <end position="114"/>
    </location>
</feature>
<evidence type="ECO:0000256" key="3">
    <source>
        <dbReference type="ARBA" id="ARBA00022989"/>
    </source>
</evidence>
<evidence type="ECO:0000259" key="6">
    <source>
        <dbReference type="Pfam" id="PF22954"/>
    </source>
</evidence>
<dbReference type="InterPro" id="IPR054291">
    <property type="entry name" value="DUF7027"/>
</dbReference>
<proteinExistence type="predicted"/>
<dbReference type="Proteomes" id="UP000887566">
    <property type="component" value="Unplaced"/>
</dbReference>
<evidence type="ECO:0000256" key="2">
    <source>
        <dbReference type="ARBA" id="ARBA00022692"/>
    </source>
</evidence>
<protein>
    <submittedName>
        <fullName evidence="8">Lysosomal-associated transmembrane protein 4B</fullName>
    </submittedName>
</protein>
<name>A0A914VFH5_9BILA</name>
<dbReference type="PANTHER" id="PTHR12479">
    <property type="entry name" value="LYSOSOMAL-ASSOCIATED TRANSMEMBRANE PROTEIN"/>
    <property type="match status" value="1"/>
</dbReference>
<feature type="transmembrane region" description="Helical" evidence="5">
    <location>
        <begin position="31"/>
        <end position="50"/>
    </location>
</feature>
<keyword evidence="4 5" id="KW-0472">Membrane</keyword>
<dbReference type="Pfam" id="PF22954">
    <property type="entry name" value="DUF7027"/>
    <property type="match status" value="1"/>
</dbReference>
<organism evidence="7 8">
    <name type="scientific">Plectus sambesii</name>
    <dbReference type="NCBI Taxonomy" id="2011161"/>
    <lineage>
        <taxon>Eukaryota</taxon>
        <taxon>Metazoa</taxon>
        <taxon>Ecdysozoa</taxon>
        <taxon>Nematoda</taxon>
        <taxon>Chromadorea</taxon>
        <taxon>Plectida</taxon>
        <taxon>Plectina</taxon>
        <taxon>Plectoidea</taxon>
        <taxon>Plectidae</taxon>
        <taxon>Plectus</taxon>
    </lineage>
</organism>
<accession>A0A914VFH5</accession>
<dbReference type="WBParaSite" id="PSAMB.scaffold188size67258.g3050.t1">
    <property type="protein sequence ID" value="PSAMB.scaffold188size67258.g3050.t1"/>
    <property type="gene ID" value="PSAMB.scaffold188size67258.g3050"/>
</dbReference>
<feature type="domain" description="DUF7027" evidence="6">
    <location>
        <begin position="25"/>
        <end position="118"/>
    </location>
</feature>
<dbReference type="GO" id="GO:0005765">
    <property type="term" value="C:lysosomal membrane"/>
    <property type="evidence" value="ECO:0007669"/>
    <property type="project" value="TreeGrafter"/>
</dbReference>
<evidence type="ECO:0000256" key="5">
    <source>
        <dbReference type="SAM" id="Phobius"/>
    </source>
</evidence>
<keyword evidence="3 5" id="KW-1133">Transmembrane helix</keyword>
<evidence type="ECO:0000256" key="4">
    <source>
        <dbReference type="ARBA" id="ARBA00023136"/>
    </source>
</evidence>
<comment type="subcellular location">
    <subcellularLocation>
        <location evidence="1">Endomembrane system</location>
        <topology evidence="1">Multi-pass membrane protein</topology>
    </subcellularLocation>
</comment>